<feature type="domain" description="Rieske" evidence="6">
    <location>
        <begin position="7"/>
        <end position="108"/>
    </location>
</feature>
<evidence type="ECO:0000256" key="4">
    <source>
        <dbReference type="ARBA" id="ARBA00023004"/>
    </source>
</evidence>
<dbReference type="InterPro" id="IPR017941">
    <property type="entry name" value="Rieske_2Fe-2S"/>
</dbReference>
<keyword evidence="3 7" id="KW-0560">Oxidoreductase</keyword>
<evidence type="ECO:0000256" key="2">
    <source>
        <dbReference type="ARBA" id="ARBA00022723"/>
    </source>
</evidence>
<evidence type="ECO:0000256" key="5">
    <source>
        <dbReference type="ARBA" id="ARBA00023014"/>
    </source>
</evidence>
<dbReference type="OrthoDB" id="9790995at2"/>
<evidence type="ECO:0000256" key="3">
    <source>
        <dbReference type="ARBA" id="ARBA00023002"/>
    </source>
</evidence>
<keyword evidence="2" id="KW-0479">Metal-binding</keyword>
<dbReference type="InterPro" id="IPR050584">
    <property type="entry name" value="Cholesterol_7-desaturase"/>
</dbReference>
<dbReference type="RefSeq" id="WP_034295108.1">
    <property type="nucleotide sequence ID" value="NZ_CP091519.2"/>
</dbReference>
<evidence type="ECO:0000313" key="8">
    <source>
        <dbReference type="Proteomes" id="UP000254209"/>
    </source>
</evidence>
<dbReference type="AlphaFoldDB" id="A0A376BKY0"/>
<dbReference type="GO" id="GO:0046872">
    <property type="term" value="F:metal ion binding"/>
    <property type="evidence" value="ECO:0007669"/>
    <property type="project" value="UniProtKB-KW"/>
</dbReference>
<accession>A0A376BKY0</accession>
<dbReference type="Gene3D" id="2.102.10.10">
    <property type="entry name" value="Rieske [2Fe-2S] iron-sulphur domain"/>
    <property type="match status" value="1"/>
</dbReference>
<dbReference type="InterPro" id="IPR044043">
    <property type="entry name" value="VanA_C_cat"/>
</dbReference>
<dbReference type="SUPFAM" id="SSF55961">
    <property type="entry name" value="Bet v1-like"/>
    <property type="match status" value="1"/>
</dbReference>
<dbReference type="Proteomes" id="UP000254209">
    <property type="component" value="Unassembled WGS sequence"/>
</dbReference>
<dbReference type="SUPFAM" id="SSF50022">
    <property type="entry name" value="ISP domain"/>
    <property type="match status" value="1"/>
</dbReference>
<keyword evidence="1" id="KW-0001">2Fe-2S</keyword>
<evidence type="ECO:0000256" key="1">
    <source>
        <dbReference type="ARBA" id="ARBA00022714"/>
    </source>
</evidence>
<dbReference type="PANTHER" id="PTHR21266:SF60">
    <property type="entry name" value="3-KETOSTEROID-9-ALPHA-MONOOXYGENASE, OXYGENASE COMPONENT"/>
    <property type="match status" value="1"/>
</dbReference>
<dbReference type="STRING" id="1120980.GCA_000745955_02286"/>
<dbReference type="Pfam" id="PF19112">
    <property type="entry name" value="VanA_C"/>
    <property type="match status" value="1"/>
</dbReference>
<dbReference type="Gene3D" id="3.90.380.10">
    <property type="entry name" value="Naphthalene 1,2-dioxygenase Alpha Subunit, Chain A, domain 1"/>
    <property type="match status" value="1"/>
</dbReference>
<sequence>MSLHNYWYIATTETAVRKKPQAVCLFGRNYVVFAAENGKIAAMLDCCPHRNVPLSGGKTVNGRLVCPYHGWQFNGDGKLAHIPATPSCCPNVCIPTAHCVVQDGYVWLCIGNPVAEKPLSFPHLGEQGWTTFRMKKLFHAPVAQCLENFLDCPHAVYVHTGWFRSPTRKSTTVKLRWLADGAEAEYLNEPREKSVVWNMLQDSNSQMRHTDRFIAPNTSQVNYIFSDKKHYIITSSCTPISDTETEVHTVISFKYGRLNPLIRLFFEPLSHIIIGQDVAMLKRQHDNIQRFGGKARFYTSQADVLLPAIEAWRKALDENSPPPPAGHEEERELYL</sequence>
<evidence type="ECO:0000259" key="6">
    <source>
        <dbReference type="PROSITE" id="PS51296"/>
    </source>
</evidence>
<dbReference type="EMBL" id="UFSO01000002">
    <property type="protein sequence ID" value="SSY70288.1"/>
    <property type="molecule type" value="Genomic_DNA"/>
</dbReference>
<keyword evidence="4" id="KW-0408">Iron</keyword>
<protein>
    <submittedName>
        <fullName evidence="7">3-ketosteroid-9-alpha-hydroxylase oxygenase subunit</fullName>
        <ecNumber evidence="7">1.17.1.-</ecNumber>
    </submittedName>
</protein>
<dbReference type="InterPro" id="IPR036922">
    <property type="entry name" value="Rieske_2Fe-2S_sf"/>
</dbReference>
<gene>
    <name evidence="7" type="primary">kshA_1</name>
    <name evidence="7" type="ORF">NCTC10283_00371</name>
</gene>
<organism evidence="7 8">
    <name type="scientific">Alysiella crassa</name>
    <dbReference type="NCBI Taxonomy" id="153491"/>
    <lineage>
        <taxon>Bacteria</taxon>
        <taxon>Pseudomonadati</taxon>
        <taxon>Pseudomonadota</taxon>
        <taxon>Betaproteobacteria</taxon>
        <taxon>Neisseriales</taxon>
        <taxon>Neisseriaceae</taxon>
        <taxon>Alysiella</taxon>
    </lineage>
</organism>
<keyword evidence="8" id="KW-1185">Reference proteome</keyword>
<dbReference type="Pfam" id="PF00355">
    <property type="entry name" value="Rieske"/>
    <property type="match status" value="1"/>
</dbReference>
<proteinExistence type="predicted"/>
<dbReference type="PROSITE" id="PS51296">
    <property type="entry name" value="RIESKE"/>
    <property type="match status" value="1"/>
</dbReference>
<dbReference type="GO" id="GO:0016491">
    <property type="term" value="F:oxidoreductase activity"/>
    <property type="evidence" value="ECO:0007669"/>
    <property type="project" value="UniProtKB-KW"/>
</dbReference>
<keyword evidence="5" id="KW-0411">Iron-sulfur</keyword>
<dbReference type="EC" id="1.17.1.-" evidence="7"/>
<dbReference type="PANTHER" id="PTHR21266">
    <property type="entry name" value="IRON-SULFUR DOMAIN CONTAINING PROTEIN"/>
    <property type="match status" value="1"/>
</dbReference>
<dbReference type="GO" id="GO:0051537">
    <property type="term" value="F:2 iron, 2 sulfur cluster binding"/>
    <property type="evidence" value="ECO:0007669"/>
    <property type="project" value="UniProtKB-KW"/>
</dbReference>
<name>A0A376BKY0_9NEIS</name>
<reference evidence="7 8" key="1">
    <citation type="submission" date="2018-06" db="EMBL/GenBank/DDBJ databases">
        <authorList>
            <consortium name="Pathogen Informatics"/>
            <person name="Doyle S."/>
        </authorList>
    </citation>
    <scope>NUCLEOTIDE SEQUENCE [LARGE SCALE GENOMIC DNA]</scope>
    <source>
        <strain evidence="7 8">NCTC10283</strain>
    </source>
</reference>
<evidence type="ECO:0000313" key="7">
    <source>
        <dbReference type="EMBL" id="SSY70288.1"/>
    </source>
</evidence>